<dbReference type="Proteomes" id="UP001202289">
    <property type="component" value="Unassembled WGS sequence"/>
</dbReference>
<evidence type="ECO:0000313" key="2">
    <source>
        <dbReference type="Proteomes" id="UP001202289"/>
    </source>
</evidence>
<protein>
    <submittedName>
        <fullName evidence="1">Penicillin-binding transpeptidase domain-containing protein</fullName>
    </submittedName>
</protein>
<proteinExistence type="predicted"/>
<organism evidence="1 2">
    <name type="scientific">Bacillus cytotoxicus</name>
    <dbReference type="NCBI Taxonomy" id="580165"/>
    <lineage>
        <taxon>Bacteria</taxon>
        <taxon>Bacillati</taxon>
        <taxon>Bacillota</taxon>
        <taxon>Bacilli</taxon>
        <taxon>Bacillales</taxon>
        <taxon>Bacillaceae</taxon>
        <taxon>Bacillus</taxon>
        <taxon>Bacillus cereus group</taxon>
    </lineage>
</organism>
<name>A0ACC6A6Y9_9BACI</name>
<accession>A0ACC6A6Y9</accession>
<reference evidence="1" key="1">
    <citation type="submission" date="2022-05" db="EMBL/GenBank/DDBJ databases">
        <title>Comparative Genomics of Spacecraft Associated Microbes.</title>
        <authorList>
            <person name="Tran M.T."/>
            <person name="Wright A."/>
            <person name="Seuylemezian A."/>
            <person name="Eisen J."/>
            <person name="Coil D."/>
        </authorList>
    </citation>
    <scope>NUCLEOTIDE SEQUENCE</scope>
    <source>
        <strain evidence="1">FAIRING 10M-2.2</strain>
    </source>
</reference>
<gene>
    <name evidence="1" type="ORF">M3215_12775</name>
</gene>
<comment type="caution">
    <text evidence="1">The sequence shown here is derived from an EMBL/GenBank/DDBJ whole genome shotgun (WGS) entry which is preliminary data.</text>
</comment>
<evidence type="ECO:0000313" key="1">
    <source>
        <dbReference type="EMBL" id="MCM3736672.1"/>
    </source>
</evidence>
<sequence length="664" mass="73288">MKKIWGMLLIFSLLLVVGCGKEEKPEQAMDTYAKAWNEKKFDKMYDQLSKEAKQSISKDDFVKKYENVYTGIAVKNLKVVAEPKKEDKKDEKSNANVPFKVNMDTIGGKISFENEAKLVKEKDGDKEVWKVDWNPSFIFPTMKQDDKVLVQSFSPKRGEIYDRDGNRLATNGKAAEVGIVPGKLGDSAQQTKETLAKLLQIPVEDIEKKLTAKWVQPSYYVPLSVLPEGANENDYISMPGVKTSSVNVRTYPLGEAAAHLTGYMGKVNAEDLKKLEGKGYKADDPIGRTGLENVFEDKLRGEKGGRVYIVDAKGKELKELAKKQAKDGENITLTIDGNLQQKIYAEMKGEAGSSAAVHPKTGETLALVSSPSYNPNVMMRESAKAEREALSNDQKKPMTNRFTQVYAPGSVFKPITGAIGLETKALDPKESLKIDGVKWAKDSSWGNYYVTRVKDANPVDFEKAMMYSDNIYFAQEALKIGKDKFAEEAKKFGLGEKLPIEYGFATSQIAKNGMKNDIQLADTGYGQGEVLMSSLHVALSYAPIVNEGNIPSPHLVKDDKQVKAWKEKVVSKENNDILKNSLIKVVNDPEGTGKIAKLDGITLAGKTGTAELKESKEADGKELGWFVAFDANSPNMIVAMMIEDVKGRGGSSIPAEKVKHVFQK</sequence>
<keyword evidence="2" id="KW-1185">Reference proteome</keyword>
<dbReference type="EMBL" id="JAMBOP010000014">
    <property type="protein sequence ID" value="MCM3736672.1"/>
    <property type="molecule type" value="Genomic_DNA"/>
</dbReference>